<dbReference type="AlphaFoldDB" id="A0A016TM36"/>
<keyword evidence="2" id="KW-1185">Reference proteome</keyword>
<reference evidence="2" key="1">
    <citation type="journal article" date="2015" name="Nat. Genet.">
        <title>The genome and transcriptome of the zoonotic hookworm Ancylostoma ceylanicum identify infection-specific gene families.</title>
        <authorList>
            <person name="Schwarz E.M."/>
            <person name="Hu Y."/>
            <person name="Antoshechkin I."/>
            <person name="Miller M.M."/>
            <person name="Sternberg P.W."/>
            <person name="Aroian R.V."/>
        </authorList>
    </citation>
    <scope>NUCLEOTIDE SEQUENCE</scope>
    <source>
        <strain evidence="2">HY135</strain>
    </source>
</reference>
<organism evidence="1 2">
    <name type="scientific">Ancylostoma ceylanicum</name>
    <dbReference type="NCBI Taxonomy" id="53326"/>
    <lineage>
        <taxon>Eukaryota</taxon>
        <taxon>Metazoa</taxon>
        <taxon>Ecdysozoa</taxon>
        <taxon>Nematoda</taxon>
        <taxon>Chromadorea</taxon>
        <taxon>Rhabditida</taxon>
        <taxon>Rhabditina</taxon>
        <taxon>Rhabditomorpha</taxon>
        <taxon>Strongyloidea</taxon>
        <taxon>Ancylostomatidae</taxon>
        <taxon>Ancylostomatinae</taxon>
        <taxon>Ancylostoma</taxon>
    </lineage>
</organism>
<accession>A0A016TM36</accession>
<name>A0A016TM36_9BILA</name>
<dbReference type="Proteomes" id="UP000024635">
    <property type="component" value="Unassembled WGS sequence"/>
</dbReference>
<gene>
    <name evidence="1" type="primary">Acey_s0091.g2418</name>
    <name evidence="1" type="ORF">Y032_0091g2418</name>
</gene>
<protein>
    <submittedName>
        <fullName evidence="1">Uncharacterized protein</fullName>
    </submittedName>
</protein>
<comment type="caution">
    <text evidence="1">The sequence shown here is derived from an EMBL/GenBank/DDBJ whole genome shotgun (WGS) entry which is preliminary data.</text>
</comment>
<evidence type="ECO:0000313" key="2">
    <source>
        <dbReference type="Proteomes" id="UP000024635"/>
    </source>
</evidence>
<sequence length="169" mass="18746">MPFSVAKVTVKSPGVQGGDHTGYSVKLEKWYRAPYVLPGIWTTSFYIPQNIKIPKGCGVTLQSGESYILIGDLRGTTWIQPAEATRPLFASVTATKHNSRSIHEYVMFGIRIIRTTDSKSASKTTPSSTKRIANGYGHQVSFTCEMYIKSRITLFTNSIISSSFTRILN</sequence>
<evidence type="ECO:0000313" key="1">
    <source>
        <dbReference type="EMBL" id="EYC03776.1"/>
    </source>
</evidence>
<dbReference type="EMBL" id="JARK01001427">
    <property type="protein sequence ID" value="EYC03776.1"/>
    <property type="molecule type" value="Genomic_DNA"/>
</dbReference>
<proteinExistence type="predicted"/>